<evidence type="ECO:0000313" key="7">
    <source>
        <dbReference type="Proteomes" id="UP001228905"/>
    </source>
</evidence>
<organism evidence="6 7">
    <name type="scientific">Caulobacter ginsengisoli</name>
    <dbReference type="NCBI Taxonomy" id="400775"/>
    <lineage>
        <taxon>Bacteria</taxon>
        <taxon>Pseudomonadati</taxon>
        <taxon>Pseudomonadota</taxon>
        <taxon>Alphaproteobacteria</taxon>
        <taxon>Caulobacterales</taxon>
        <taxon>Caulobacteraceae</taxon>
        <taxon>Caulobacter</taxon>
    </lineage>
</organism>
<dbReference type="InterPro" id="IPR006913">
    <property type="entry name" value="CENP-V/GFA"/>
</dbReference>
<dbReference type="Proteomes" id="UP001228905">
    <property type="component" value="Unassembled WGS sequence"/>
</dbReference>
<dbReference type="PANTHER" id="PTHR33337:SF40">
    <property type="entry name" value="CENP-V_GFA DOMAIN-CONTAINING PROTEIN-RELATED"/>
    <property type="match status" value="1"/>
</dbReference>
<reference evidence="6 7" key="1">
    <citation type="submission" date="2023-07" db="EMBL/GenBank/DDBJ databases">
        <title>Genomic Encyclopedia of Type Strains, Phase IV (KMG-IV): sequencing the most valuable type-strain genomes for metagenomic binning, comparative biology and taxonomic classification.</title>
        <authorList>
            <person name="Goeker M."/>
        </authorList>
    </citation>
    <scope>NUCLEOTIDE SEQUENCE [LARGE SCALE GENOMIC DNA]</scope>
    <source>
        <strain evidence="6 7">DSM 18695</strain>
    </source>
</reference>
<accession>A0ABU0IN55</accession>
<evidence type="ECO:0000259" key="5">
    <source>
        <dbReference type="PROSITE" id="PS51891"/>
    </source>
</evidence>
<comment type="similarity">
    <text evidence="1">Belongs to the Gfa family.</text>
</comment>
<dbReference type="PROSITE" id="PS51891">
    <property type="entry name" value="CENP_V_GFA"/>
    <property type="match status" value="1"/>
</dbReference>
<dbReference type="Gene3D" id="3.90.1590.10">
    <property type="entry name" value="glutathione-dependent formaldehyde- activating enzyme (gfa)"/>
    <property type="match status" value="1"/>
</dbReference>
<dbReference type="RefSeq" id="WP_307345715.1">
    <property type="nucleotide sequence ID" value="NZ_JAUSVS010000001.1"/>
</dbReference>
<name>A0ABU0IN55_9CAUL</name>
<gene>
    <name evidence="6" type="ORF">QO010_000574</name>
</gene>
<keyword evidence="2" id="KW-0479">Metal-binding</keyword>
<proteinExistence type="inferred from homology"/>
<feature type="domain" description="CENP-V/GFA" evidence="5">
    <location>
        <begin position="2"/>
        <end position="112"/>
    </location>
</feature>
<dbReference type="EMBL" id="JAUSVS010000001">
    <property type="protein sequence ID" value="MDQ0462826.1"/>
    <property type="molecule type" value="Genomic_DNA"/>
</dbReference>
<evidence type="ECO:0000256" key="4">
    <source>
        <dbReference type="ARBA" id="ARBA00023239"/>
    </source>
</evidence>
<keyword evidence="3" id="KW-0862">Zinc</keyword>
<dbReference type="InterPro" id="IPR011057">
    <property type="entry name" value="Mss4-like_sf"/>
</dbReference>
<comment type="caution">
    <text evidence="6">The sequence shown here is derived from an EMBL/GenBank/DDBJ whole genome shotgun (WGS) entry which is preliminary data.</text>
</comment>
<evidence type="ECO:0000256" key="1">
    <source>
        <dbReference type="ARBA" id="ARBA00005495"/>
    </source>
</evidence>
<keyword evidence="4" id="KW-0456">Lyase</keyword>
<keyword evidence="7" id="KW-1185">Reference proteome</keyword>
<dbReference type="PANTHER" id="PTHR33337">
    <property type="entry name" value="GFA DOMAIN-CONTAINING PROTEIN"/>
    <property type="match status" value="1"/>
</dbReference>
<evidence type="ECO:0000256" key="3">
    <source>
        <dbReference type="ARBA" id="ARBA00022833"/>
    </source>
</evidence>
<evidence type="ECO:0000313" key="6">
    <source>
        <dbReference type="EMBL" id="MDQ0462826.1"/>
    </source>
</evidence>
<dbReference type="Pfam" id="PF04828">
    <property type="entry name" value="GFA"/>
    <property type="match status" value="1"/>
</dbReference>
<evidence type="ECO:0000256" key="2">
    <source>
        <dbReference type="ARBA" id="ARBA00022723"/>
    </source>
</evidence>
<dbReference type="SUPFAM" id="SSF51316">
    <property type="entry name" value="Mss4-like"/>
    <property type="match status" value="1"/>
</dbReference>
<protein>
    <recommendedName>
        <fullName evidence="5">CENP-V/GFA domain-containing protein</fullName>
    </recommendedName>
</protein>
<sequence length="135" mass="14705">MRAAACHCGQLSLTCEGEPRKISQCHCSDCQRRTGSVFSIAAFFDRAAVTVSGEAGAFTRDSGSGHPVTFRFCPKCGSNLWWEPARMPDRIGVAVGAFADPGFPPPEQSVWNQDRHAWVALREGVPAFEQNPPPR</sequence>